<dbReference type="EMBL" id="JABFCR010000066">
    <property type="protein sequence ID" value="NNU34740.1"/>
    <property type="molecule type" value="Genomic_DNA"/>
</dbReference>
<name>A0ABX1W7E9_9SPHI</name>
<comment type="caution">
    <text evidence="2">The sequence shown here is derived from an EMBL/GenBank/DDBJ whole genome shotgun (WGS) entry which is preliminary data.</text>
</comment>
<dbReference type="Pfam" id="PF13100">
    <property type="entry name" value="OstA_2"/>
    <property type="match status" value="1"/>
</dbReference>
<evidence type="ECO:0000313" key="2">
    <source>
        <dbReference type="EMBL" id="NNU34740.1"/>
    </source>
</evidence>
<dbReference type="InterPro" id="IPR005653">
    <property type="entry name" value="OstA-like_N"/>
</dbReference>
<feature type="domain" description="Organic solvent tolerance-like N-terminal" evidence="1">
    <location>
        <begin position="5"/>
        <end position="136"/>
    </location>
</feature>
<protein>
    <recommendedName>
        <fullName evidence="1">Organic solvent tolerance-like N-terminal domain-containing protein</fullName>
    </recommendedName>
</protein>
<reference evidence="2 3" key="1">
    <citation type="submission" date="2020-05" db="EMBL/GenBank/DDBJ databases">
        <authorList>
            <person name="Khan S.A."/>
            <person name="Jeon C.O."/>
            <person name="Chun B.H."/>
        </authorList>
    </citation>
    <scope>NUCLEOTIDE SEQUENCE [LARGE SCALE GENOMIC DNA]</scope>
    <source>
        <strain evidence="2 3">S1162</strain>
    </source>
</reference>
<dbReference type="Proteomes" id="UP000566071">
    <property type="component" value="Unassembled WGS sequence"/>
</dbReference>
<keyword evidence="3" id="KW-1185">Reference proteome</keyword>
<evidence type="ECO:0000313" key="3">
    <source>
        <dbReference type="Proteomes" id="UP000566071"/>
    </source>
</evidence>
<proteinExistence type="predicted"/>
<accession>A0ABX1W7E9</accession>
<sequence length="301" mass="33975">MIKVHNGVFKQDYSTLTSDSAYFYPDLNLVDAFSHVVINQGDTVHIYSDLLHYDGNTKLATLTNHVIMVDKDATLTTDNFTYNTATRIGTYIEGGKLVNKGNTLVSKNGYYFSFTRDAYFRYDVVCTTPDAVIKTDTMRYNSGTRITYFYGPTIITGKDKDVLYTENGTYNTVTEQAAFGKRNLYINKTKSLRGDSLFYDRLKGYGRAVKHVTFNDTQDRMTLKGELGVYHKSNEEAWVTDNAYMIFVTEDSSAVKKPTTDSVAKKLRADSLLKNAKAGAIDSLTKKLPLPMPYRQIKNLP</sequence>
<organism evidence="2 3">
    <name type="scientific">Mucilaginibacter humi</name>
    <dbReference type="NCBI Taxonomy" id="2732510"/>
    <lineage>
        <taxon>Bacteria</taxon>
        <taxon>Pseudomonadati</taxon>
        <taxon>Bacteroidota</taxon>
        <taxon>Sphingobacteriia</taxon>
        <taxon>Sphingobacteriales</taxon>
        <taxon>Sphingobacteriaceae</taxon>
        <taxon>Mucilaginibacter</taxon>
    </lineage>
</organism>
<gene>
    <name evidence="2" type="ORF">HK413_12980</name>
</gene>
<evidence type="ECO:0000259" key="1">
    <source>
        <dbReference type="Pfam" id="PF13100"/>
    </source>
</evidence>
<dbReference type="Gene3D" id="2.60.450.10">
    <property type="entry name" value="Lipopolysaccharide (LPS) transport protein A like domain"/>
    <property type="match status" value="1"/>
</dbReference>